<evidence type="ECO:0000313" key="1">
    <source>
        <dbReference type="EMBL" id="MBO1305706.1"/>
    </source>
</evidence>
<evidence type="ECO:0000313" key="2">
    <source>
        <dbReference type="Proteomes" id="UP000664601"/>
    </source>
</evidence>
<dbReference type="RefSeq" id="WP_207672646.1">
    <property type="nucleotide sequence ID" value="NZ_JAFREM010000010.1"/>
</dbReference>
<dbReference type="EMBL" id="JAFREM010000010">
    <property type="protein sequence ID" value="MBO1305706.1"/>
    <property type="molecule type" value="Genomic_DNA"/>
</dbReference>
<accession>A0ABS3L7V5</accession>
<dbReference type="Proteomes" id="UP000664601">
    <property type="component" value="Unassembled WGS sequence"/>
</dbReference>
<keyword evidence="2" id="KW-1185">Reference proteome</keyword>
<protein>
    <submittedName>
        <fullName evidence="1">DUF5131 family protein</fullName>
    </submittedName>
</protein>
<reference evidence="1 2" key="1">
    <citation type="submission" date="2021-03" db="EMBL/GenBank/DDBJ databases">
        <title>Enterococcal diversity collection.</title>
        <authorList>
            <person name="Gilmore M.S."/>
            <person name="Schwartzman J."/>
            <person name="Van Tyne D."/>
            <person name="Martin M."/>
            <person name="Earl A.M."/>
            <person name="Manson A.L."/>
            <person name="Straub T."/>
            <person name="Salamzade R."/>
            <person name="Saavedra J."/>
            <person name="Lebreton F."/>
            <person name="Prichula J."/>
            <person name="Schaufler K."/>
            <person name="Gaca A."/>
            <person name="Sgardioli B."/>
            <person name="Wagenaar J."/>
            <person name="Strong T."/>
        </authorList>
    </citation>
    <scope>NUCLEOTIDE SEQUENCE [LARGE SCALE GENOMIC DNA]</scope>
    <source>
        <strain evidence="1 2">669A</strain>
    </source>
</reference>
<sequence>MSDIWNPWHGCKKVSPGCKNCYMYTLDKQRNKKGSDIYRVQQMFDWPLKKDRAGRYYVPSGSTIRVCMTSDFFLAEADEWREEVWDIIRQRSDVFFFILTKRIHRGQECLPKDWGEGWENVWLNVSVENQKTADERIPQLLSFPAKHKGIMCAPLIESIEIADYLSQGQLEHVIVGGENYDGARPLHFEWVQAIYQACIEHKVNMDFIETGNYLVKAGKKYTIPKSLQAEQARKSGLNCRNREVMVNLSEQPVNESVLLFEVEKRTLCDTCSYKTKCTPREKMVGCQLEI</sequence>
<name>A0ABS3L7V5_9ENTE</name>
<gene>
    <name evidence="1" type="ORF">JZO70_06025</name>
</gene>
<dbReference type="Pfam" id="PF07505">
    <property type="entry name" value="DUF5131"/>
    <property type="match status" value="1"/>
</dbReference>
<proteinExistence type="predicted"/>
<organism evidence="1 2">
    <name type="scientific">Candidatus Enterococcus moelleringii</name>
    <dbReference type="NCBI Taxonomy" id="2815325"/>
    <lineage>
        <taxon>Bacteria</taxon>
        <taxon>Bacillati</taxon>
        <taxon>Bacillota</taxon>
        <taxon>Bacilli</taxon>
        <taxon>Lactobacillales</taxon>
        <taxon>Enterococcaceae</taxon>
        <taxon>Enterococcus</taxon>
    </lineage>
</organism>
<comment type="caution">
    <text evidence="1">The sequence shown here is derived from an EMBL/GenBank/DDBJ whole genome shotgun (WGS) entry which is preliminary data.</text>
</comment>
<dbReference type="InterPro" id="IPR011101">
    <property type="entry name" value="DUF5131"/>
</dbReference>